<comment type="caution">
    <text evidence="2">The sequence shown here is derived from an EMBL/GenBank/DDBJ whole genome shotgun (WGS) entry which is preliminary data.</text>
</comment>
<feature type="transmembrane region" description="Helical" evidence="1">
    <location>
        <begin position="26"/>
        <end position="45"/>
    </location>
</feature>
<keyword evidence="1" id="KW-0472">Membrane</keyword>
<proteinExistence type="predicted"/>
<accession>D9PME1</accession>
<reference evidence="2" key="1">
    <citation type="submission" date="2010-07" db="EMBL/GenBank/DDBJ databases">
        <authorList>
            <consortium name="CONSOLIDER consortium CSD2007-00005"/>
            <person name="Guazzaroni M.-E."/>
            <person name="Richter M."/>
            <person name="Garcia-Salamanca A."/>
            <person name="Yarza P."/>
            <person name="Ferrer M."/>
        </authorList>
    </citation>
    <scope>NUCLEOTIDE SEQUENCE</scope>
</reference>
<sequence length="58" mass="6421">MLGESTYGMKNRESARFYADIANTLAGIWGVIIAAALAIIAYFALRNARKKRLSSQQK</sequence>
<name>D9PME1_9ZZZZ</name>
<gene>
    <name evidence="2" type="ORF">LDC_2719</name>
</gene>
<organism evidence="2">
    <name type="scientific">sediment metagenome</name>
    <dbReference type="NCBI Taxonomy" id="749907"/>
    <lineage>
        <taxon>unclassified sequences</taxon>
        <taxon>metagenomes</taxon>
        <taxon>ecological metagenomes</taxon>
    </lineage>
</organism>
<protein>
    <submittedName>
        <fullName evidence="2">Uncharacterized protein</fullName>
    </submittedName>
</protein>
<keyword evidence="1" id="KW-1133">Transmembrane helix</keyword>
<dbReference type="EMBL" id="ADZX01000822">
    <property type="protein sequence ID" value="EFK95270.1"/>
    <property type="molecule type" value="Genomic_DNA"/>
</dbReference>
<reference evidence="2" key="2">
    <citation type="journal article" date="2011" name="Microb. Ecol.">
        <title>Taxonomic and Functional Metagenomic Profiling of the Microbial Community in the Anoxic Sediment of a Sub-saline Shallow Lake (Laguna de Carrizo, Central Spain).</title>
        <authorList>
            <person name="Ferrer M."/>
            <person name="Guazzaroni M.E."/>
            <person name="Richter M."/>
            <person name="Garcia-Salamanca A."/>
            <person name="Yarza P."/>
            <person name="Suarez-Suarez A."/>
            <person name="Solano J."/>
            <person name="Alcaide M."/>
            <person name="van Dillewijn P."/>
            <person name="Molina-Henares M.A."/>
            <person name="Lopez-Cortes N."/>
            <person name="Al-Ramahi Y."/>
            <person name="Guerrero C."/>
            <person name="Acosta A."/>
            <person name="de Eugenio L.I."/>
            <person name="Martinez V."/>
            <person name="Marques S."/>
            <person name="Rojo F."/>
            <person name="Santero E."/>
            <person name="Genilloud O."/>
            <person name="Perez-Perez J."/>
            <person name="Rossello-Mora R."/>
            <person name="Ramos J.L."/>
        </authorList>
    </citation>
    <scope>NUCLEOTIDE SEQUENCE</scope>
</reference>
<evidence type="ECO:0000256" key="1">
    <source>
        <dbReference type="SAM" id="Phobius"/>
    </source>
</evidence>
<evidence type="ECO:0000313" key="2">
    <source>
        <dbReference type="EMBL" id="EFK95270.1"/>
    </source>
</evidence>
<dbReference type="AlphaFoldDB" id="D9PME1"/>
<keyword evidence="1" id="KW-0812">Transmembrane</keyword>